<dbReference type="Pfam" id="PF00505">
    <property type="entry name" value="HMG_box"/>
    <property type="match status" value="1"/>
</dbReference>
<organism evidence="2">
    <name type="scientific">Rhizophagus irregularis (strain DAOM 181602 / DAOM 197198 / MUCL 43194)</name>
    <name type="common">Arbuscular mycorrhizal fungus</name>
    <name type="synonym">Glomus intraradices</name>
    <dbReference type="NCBI Taxonomy" id="747089"/>
    <lineage>
        <taxon>Eukaryota</taxon>
        <taxon>Fungi</taxon>
        <taxon>Fungi incertae sedis</taxon>
        <taxon>Mucoromycota</taxon>
        <taxon>Glomeromycotina</taxon>
        <taxon>Glomeromycetes</taxon>
        <taxon>Glomerales</taxon>
        <taxon>Glomeraceae</taxon>
        <taxon>Rhizophagus</taxon>
    </lineage>
</organism>
<reference evidence="2" key="1">
    <citation type="submission" date="2013-07" db="EMBL/GenBank/DDBJ databases">
        <title>The genome of an arbuscular mycorrhizal fungus provides insights into the evolution of the oldest plant symbiosis.</title>
        <authorList>
            <consortium name="DOE Joint Genome Institute"/>
            <person name="Tisserant E."/>
            <person name="Malbreil M."/>
            <person name="Kuo A."/>
            <person name="Kohler A."/>
            <person name="Symeonidi A."/>
            <person name="Balestrini R."/>
            <person name="Charron P."/>
            <person name="Duensing N."/>
            <person name="Frei-dit-Frey N."/>
            <person name="Gianinazzi-Pearson V."/>
            <person name="Gilbert B."/>
            <person name="Handa Y."/>
            <person name="Hijri M."/>
            <person name="Kaul R."/>
            <person name="Kawaguchi M."/>
            <person name="Krajinski F."/>
            <person name="Lammers P."/>
            <person name="Lapierre D."/>
            <person name="Masclaux F.G."/>
            <person name="Murat C."/>
            <person name="Morin E."/>
            <person name="Ndikumana S."/>
            <person name="Pagni M."/>
            <person name="Petitpierre D."/>
            <person name="Requena N."/>
            <person name="Rosikiewicz P."/>
            <person name="Riley R."/>
            <person name="Saito K."/>
            <person name="San Clemente H."/>
            <person name="Shapiro H."/>
            <person name="van Tuinen D."/>
            <person name="Becard G."/>
            <person name="Bonfante P."/>
            <person name="Paszkowski U."/>
            <person name="Shachar-Hill Y."/>
            <person name="Young J.P."/>
            <person name="Sanders I.R."/>
            <person name="Henrissat B."/>
            <person name="Rensing S.A."/>
            <person name="Grigoriev I.V."/>
            <person name="Corradi N."/>
            <person name="Roux C."/>
            <person name="Martin F."/>
        </authorList>
    </citation>
    <scope>NUCLEOTIDE SEQUENCE</scope>
    <source>
        <strain evidence="2">DAOM 197198</strain>
    </source>
</reference>
<sequence length="217" mass="25575">MTSSDVFRPSFPPRYKIEDFIHIDDLRNNSRGPNAFFVYRKIYTKHLLQLNCRFPMTQVSKLASDHWNSEPSRVKKYYKKIAKYVDQELDKRRQRIPRNSLSFSNILTPSNYNPKPKVQQQPSPITEWPPSYRETFNKVIVNDPTLAPAAPAPIDLIESIYFFYNSESESDSSSDIPPSNVLSEFDFDWSEDCFDILRKKVENFYRITTTCKHQRSK</sequence>
<accession>U9UI43</accession>
<protein>
    <recommendedName>
        <fullName evidence="1">HMG box domain-containing protein</fullName>
    </recommendedName>
</protein>
<dbReference type="InterPro" id="IPR009071">
    <property type="entry name" value="HMG_box_dom"/>
</dbReference>
<evidence type="ECO:0000313" key="2">
    <source>
        <dbReference type="EMBL" id="ESA19352.1"/>
    </source>
</evidence>
<feature type="domain" description="HMG box" evidence="1">
    <location>
        <begin position="31"/>
        <end position="92"/>
    </location>
</feature>
<dbReference type="Gene3D" id="1.10.30.10">
    <property type="entry name" value="High mobility group box domain"/>
    <property type="match status" value="1"/>
</dbReference>
<dbReference type="HOGENOM" id="CLU_1428713_0_0_1"/>
<dbReference type="AlphaFoldDB" id="U9UI43"/>
<dbReference type="VEuPathDB" id="FungiDB:RhiirFUN_002687"/>
<evidence type="ECO:0000259" key="1">
    <source>
        <dbReference type="Pfam" id="PF00505"/>
    </source>
</evidence>
<dbReference type="EMBL" id="KI278311">
    <property type="protein sequence ID" value="ESA19352.1"/>
    <property type="molecule type" value="Genomic_DNA"/>
</dbReference>
<gene>
    <name evidence="2" type="ORF">GLOINDRAFT_92937</name>
</gene>
<name>U9UI43_RHIID</name>
<proteinExistence type="predicted"/>
<dbReference type="SUPFAM" id="SSF47095">
    <property type="entry name" value="HMG-box"/>
    <property type="match status" value="1"/>
</dbReference>
<dbReference type="InterPro" id="IPR036910">
    <property type="entry name" value="HMG_box_dom_sf"/>
</dbReference>